<dbReference type="Pfam" id="PF05762">
    <property type="entry name" value="VWA_CoxE"/>
    <property type="match status" value="1"/>
</dbReference>
<dbReference type="InterPro" id="IPR011195">
    <property type="entry name" value="UCP010256"/>
</dbReference>
<feature type="coiled-coil region" evidence="1">
    <location>
        <begin position="238"/>
        <end position="265"/>
    </location>
</feature>
<evidence type="ECO:0000313" key="4">
    <source>
        <dbReference type="Proteomes" id="UP000198859"/>
    </source>
</evidence>
<keyword evidence="4" id="KW-1185">Reference proteome</keyword>
<gene>
    <name evidence="3" type="ORF">SAMN04488570_2975</name>
</gene>
<evidence type="ECO:0000313" key="3">
    <source>
        <dbReference type="EMBL" id="SDS89633.1"/>
    </source>
</evidence>
<organism evidence="3 4">
    <name type="scientific">Nocardioides scoriae</name>
    <dbReference type="NCBI Taxonomy" id="642780"/>
    <lineage>
        <taxon>Bacteria</taxon>
        <taxon>Bacillati</taxon>
        <taxon>Actinomycetota</taxon>
        <taxon>Actinomycetes</taxon>
        <taxon>Propionibacteriales</taxon>
        <taxon>Nocardioidaceae</taxon>
        <taxon>Nocardioides</taxon>
    </lineage>
</organism>
<feature type="region of interest" description="Disordered" evidence="2">
    <location>
        <begin position="78"/>
        <end position="97"/>
    </location>
</feature>
<dbReference type="Proteomes" id="UP000198859">
    <property type="component" value="Chromosome I"/>
</dbReference>
<dbReference type="OrthoDB" id="5174525at2"/>
<accession>A0A1H1VXZ7</accession>
<feature type="compositionally biased region" description="Basic and acidic residues" evidence="2">
    <location>
        <begin position="80"/>
        <end position="89"/>
    </location>
</feature>
<evidence type="ECO:0008006" key="5">
    <source>
        <dbReference type="Google" id="ProtNLM"/>
    </source>
</evidence>
<dbReference type="STRING" id="642780.SAMN04488570_2975"/>
<evidence type="ECO:0000256" key="2">
    <source>
        <dbReference type="SAM" id="MobiDB-lite"/>
    </source>
</evidence>
<sequence length="513" mass="56755">MEGAVHRFIRLLRLHGLRVSTAEAVDAMHAVAQPSVLEDRAVLKSALAVSLVKDRRDLASFDLVFDRFFGLEAVVPTEDDTAHSHSHDDLSDEGELEQFTLSEEPGDVPEDGHSHGKPDDIKEYFRPEDMAQQYNLHQEANKIDIAALTDEIVLSNDTEGSAGEAARVQISTSRMHNPGNPGDLVSAPGLQLDTELSVAEEMALLAWLDERDDGDPMVDEVREADTLAALRQALAPFLDQLPARLKEHLEKLMSMEREIEEREFEQAQAETVDETERAQLEEAIRRLVRSLHGAPRPRRKASTRGVVDGARTMRANMKYDGVPFRPVTVSKVEDRPRLLVLCDVSLSVRSAARFTLHLVHSLQSVTSSVRTFAFVSDLVEITDLFAEHRTEEALSLVLAGLPANGVLDVDADSDYGTAFEGFLERYGSAVNRRTTLIVLGDGRSNGRDPGLAAFAELSRRARETVWLTPEPRYSWGLGRCDLPAYEEHCSRVQVVRNLSGLDRATLAASPGAR</sequence>
<protein>
    <recommendedName>
        <fullName evidence="5">VWA domain containing CoxE-like protein</fullName>
    </recommendedName>
</protein>
<dbReference type="InterPro" id="IPR008912">
    <property type="entry name" value="Uncharacterised_CoxE"/>
</dbReference>
<dbReference type="PANTHER" id="PTHR39338:SF5">
    <property type="entry name" value="BLR6139 PROTEIN"/>
    <property type="match status" value="1"/>
</dbReference>
<evidence type="ECO:0000256" key="1">
    <source>
        <dbReference type="SAM" id="Coils"/>
    </source>
</evidence>
<reference evidence="4" key="1">
    <citation type="submission" date="2016-10" db="EMBL/GenBank/DDBJ databases">
        <authorList>
            <person name="Varghese N."/>
            <person name="Submissions S."/>
        </authorList>
    </citation>
    <scope>NUCLEOTIDE SEQUENCE [LARGE SCALE GENOMIC DNA]</scope>
    <source>
        <strain evidence="4">DSM 22127</strain>
    </source>
</reference>
<dbReference type="AlphaFoldDB" id="A0A1H1VXZ7"/>
<dbReference type="RefSeq" id="WP_091731195.1">
    <property type="nucleotide sequence ID" value="NZ_LT629757.1"/>
</dbReference>
<name>A0A1H1VXZ7_9ACTN</name>
<dbReference type="EMBL" id="LT629757">
    <property type="protein sequence ID" value="SDS89633.1"/>
    <property type="molecule type" value="Genomic_DNA"/>
</dbReference>
<dbReference type="PANTHER" id="PTHR39338">
    <property type="entry name" value="BLL5662 PROTEIN-RELATED"/>
    <property type="match status" value="1"/>
</dbReference>
<dbReference type="PIRSF" id="PIRSF010256">
    <property type="entry name" value="CoxE_vWa"/>
    <property type="match status" value="1"/>
</dbReference>
<proteinExistence type="predicted"/>
<keyword evidence="1" id="KW-0175">Coiled coil</keyword>